<feature type="signal peptide" evidence="5">
    <location>
        <begin position="1"/>
        <end position="17"/>
    </location>
</feature>
<dbReference type="AlphaFoldDB" id="A0AAW1KH02"/>
<accession>A0AAW1KH02</accession>
<evidence type="ECO:0000313" key="7">
    <source>
        <dbReference type="EMBL" id="KAK9718057.1"/>
    </source>
</evidence>
<sequence>MLPVILVAVVLFRENLALIKSGGHPKFPHHVCGTRSINWNPRRHPKIIGGEQPPMGAVPWVVDLQINGKHHCGGVLISTRLVLTVAHCYIDGLTVRAGAVSAEPSEFEQNIKVERAILHPKFKKYGPYSNDIAVLLLESAIEENTYVKPACVSNKSPPAGTICEVSGWGAFDPKQRDVISPVLQTAIVPLLSLNVCRENKVYGGRQQSILDTMVCAGKLNGGVDACGGDSGGPLTCHFEGRLLLTGLVSWGDGCAKKHRPGVYTRVASYKEWIHEMAKTLNEEI</sequence>
<keyword evidence="5" id="KW-0732">Signal</keyword>
<keyword evidence="8" id="KW-1185">Reference proteome</keyword>
<dbReference type="PROSITE" id="PS50240">
    <property type="entry name" value="TRYPSIN_DOM"/>
    <property type="match status" value="1"/>
</dbReference>
<feature type="chain" id="PRO_5043351449" evidence="5">
    <location>
        <begin position="18"/>
        <end position="284"/>
    </location>
</feature>
<keyword evidence="4" id="KW-1015">Disulfide bond</keyword>
<dbReference type="SUPFAM" id="SSF50494">
    <property type="entry name" value="Trypsin-like serine proteases"/>
    <property type="match status" value="1"/>
</dbReference>
<dbReference type="SMART" id="SM00020">
    <property type="entry name" value="Tryp_SPc"/>
    <property type="match status" value="1"/>
</dbReference>
<dbReference type="Pfam" id="PF00089">
    <property type="entry name" value="Trypsin"/>
    <property type="match status" value="1"/>
</dbReference>
<dbReference type="PRINTS" id="PR00722">
    <property type="entry name" value="CHYMOTRYPSIN"/>
</dbReference>
<dbReference type="GO" id="GO:0006508">
    <property type="term" value="P:proteolysis"/>
    <property type="evidence" value="ECO:0007669"/>
    <property type="project" value="UniProtKB-KW"/>
</dbReference>
<dbReference type="InterPro" id="IPR033116">
    <property type="entry name" value="TRYPSIN_SER"/>
</dbReference>
<protein>
    <submittedName>
        <fullName evidence="7">Trypsin</fullName>
    </submittedName>
</protein>
<evidence type="ECO:0000256" key="1">
    <source>
        <dbReference type="ARBA" id="ARBA00022670"/>
    </source>
</evidence>
<dbReference type="InterPro" id="IPR009003">
    <property type="entry name" value="Peptidase_S1_PA"/>
</dbReference>
<dbReference type="InterPro" id="IPR001314">
    <property type="entry name" value="Peptidase_S1A"/>
</dbReference>
<comment type="caution">
    <text evidence="7">The sequence shown here is derived from an EMBL/GenBank/DDBJ whole genome shotgun (WGS) entry which is preliminary data.</text>
</comment>
<gene>
    <name evidence="7" type="ORF">QE152_g23387</name>
</gene>
<dbReference type="Gene3D" id="2.40.10.10">
    <property type="entry name" value="Trypsin-like serine proteases"/>
    <property type="match status" value="1"/>
</dbReference>
<evidence type="ECO:0000256" key="4">
    <source>
        <dbReference type="ARBA" id="ARBA00023157"/>
    </source>
</evidence>
<feature type="domain" description="Peptidase S1" evidence="6">
    <location>
        <begin position="47"/>
        <end position="278"/>
    </location>
</feature>
<evidence type="ECO:0000259" key="6">
    <source>
        <dbReference type="PROSITE" id="PS50240"/>
    </source>
</evidence>
<reference evidence="7 8" key="1">
    <citation type="journal article" date="2024" name="BMC Genomics">
        <title>De novo assembly and annotation of Popillia japonica's genome with initial clues to its potential as an invasive pest.</title>
        <authorList>
            <person name="Cucini C."/>
            <person name="Boschi S."/>
            <person name="Funari R."/>
            <person name="Cardaioli E."/>
            <person name="Iannotti N."/>
            <person name="Marturano G."/>
            <person name="Paoli F."/>
            <person name="Bruttini M."/>
            <person name="Carapelli A."/>
            <person name="Frati F."/>
            <person name="Nardi F."/>
        </authorList>
    </citation>
    <scope>NUCLEOTIDE SEQUENCE [LARGE SCALE GENOMIC DNA]</scope>
    <source>
        <strain evidence="7">DMR45628</strain>
    </source>
</reference>
<dbReference type="CDD" id="cd00190">
    <property type="entry name" value="Tryp_SPc"/>
    <property type="match status" value="1"/>
</dbReference>
<dbReference type="PANTHER" id="PTHR24252">
    <property type="entry name" value="ACROSIN-RELATED"/>
    <property type="match status" value="1"/>
</dbReference>
<dbReference type="GO" id="GO:0004252">
    <property type="term" value="F:serine-type endopeptidase activity"/>
    <property type="evidence" value="ECO:0007669"/>
    <property type="project" value="InterPro"/>
</dbReference>
<keyword evidence="1" id="KW-0645">Protease</keyword>
<organism evidence="7 8">
    <name type="scientific">Popillia japonica</name>
    <name type="common">Japanese beetle</name>
    <dbReference type="NCBI Taxonomy" id="7064"/>
    <lineage>
        <taxon>Eukaryota</taxon>
        <taxon>Metazoa</taxon>
        <taxon>Ecdysozoa</taxon>
        <taxon>Arthropoda</taxon>
        <taxon>Hexapoda</taxon>
        <taxon>Insecta</taxon>
        <taxon>Pterygota</taxon>
        <taxon>Neoptera</taxon>
        <taxon>Endopterygota</taxon>
        <taxon>Coleoptera</taxon>
        <taxon>Polyphaga</taxon>
        <taxon>Scarabaeiformia</taxon>
        <taxon>Scarabaeidae</taxon>
        <taxon>Rutelinae</taxon>
        <taxon>Popillia</taxon>
    </lineage>
</organism>
<keyword evidence="3" id="KW-0720">Serine protease</keyword>
<evidence type="ECO:0000256" key="2">
    <source>
        <dbReference type="ARBA" id="ARBA00022801"/>
    </source>
</evidence>
<dbReference type="FunFam" id="2.40.10.10:FF:000003">
    <property type="entry name" value="Transmembrane serine protease 3"/>
    <property type="match status" value="1"/>
</dbReference>
<name>A0AAW1KH02_POPJA</name>
<dbReference type="EMBL" id="JASPKY010000232">
    <property type="protein sequence ID" value="KAK9718057.1"/>
    <property type="molecule type" value="Genomic_DNA"/>
</dbReference>
<evidence type="ECO:0000256" key="3">
    <source>
        <dbReference type="ARBA" id="ARBA00022825"/>
    </source>
</evidence>
<dbReference type="InterPro" id="IPR043504">
    <property type="entry name" value="Peptidase_S1_PA_chymotrypsin"/>
</dbReference>
<dbReference type="InterPro" id="IPR001254">
    <property type="entry name" value="Trypsin_dom"/>
</dbReference>
<evidence type="ECO:0000313" key="8">
    <source>
        <dbReference type="Proteomes" id="UP001458880"/>
    </source>
</evidence>
<keyword evidence="2" id="KW-0378">Hydrolase</keyword>
<dbReference type="PROSITE" id="PS00135">
    <property type="entry name" value="TRYPSIN_SER"/>
    <property type="match status" value="1"/>
</dbReference>
<proteinExistence type="predicted"/>
<evidence type="ECO:0000256" key="5">
    <source>
        <dbReference type="SAM" id="SignalP"/>
    </source>
</evidence>
<dbReference type="Proteomes" id="UP001458880">
    <property type="component" value="Unassembled WGS sequence"/>
</dbReference>
<dbReference type="PANTHER" id="PTHR24252:SF10">
    <property type="entry name" value="SERINE PROTEASE 56"/>
    <property type="match status" value="1"/>
</dbReference>